<protein>
    <recommendedName>
        <fullName evidence="3">CCHC-type domain-containing protein</fullName>
    </recommendedName>
</protein>
<name>A0A9Q3EM42_9BASI</name>
<proteinExistence type="predicted"/>
<evidence type="ECO:0000313" key="1">
    <source>
        <dbReference type="EMBL" id="MBW0521376.1"/>
    </source>
</evidence>
<keyword evidence="2" id="KW-1185">Reference proteome</keyword>
<sequence length="102" mass="11599">MEDIITRTKICKTCTRNPMESKIFPNTSQEDKIPERPCLKCHKCGSISHVAKTCTKKTKVNTAKVIEEVQCAEEKEESDQYSAISDDTTAEDYSIENITDFF</sequence>
<dbReference type="AlphaFoldDB" id="A0A9Q3EM42"/>
<evidence type="ECO:0008006" key="3">
    <source>
        <dbReference type="Google" id="ProtNLM"/>
    </source>
</evidence>
<gene>
    <name evidence="1" type="ORF">O181_061091</name>
</gene>
<comment type="caution">
    <text evidence="1">The sequence shown here is derived from an EMBL/GenBank/DDBJ whole genome shotgun (WGS) entry which is preliminary data.</text>
</comment>
<accession>A0A9Q3EM42</accession>
<dbReference type="Proteomes" id="UP000765509">
    <property type="component" value="Unassembled WGS sequence"/>
</dbReference>
<dbReference type="EMBL" id="AVOT02028777">
    <property type="protein sequence ID" value="MBW0521376.1"/>
    <property type="molecule type" value="Genomic_DNA"/>
</dbReference>
<evidence type="ECO:0000313" key="2">
    <source>
        <dbReference type="Proteomes" id="UP000765509"/>
    </source>
</evidence>
<reference evidence="1" key="1">
    <citation type="submission" date="2021-03" db="EMBL/GenBank/DDBJ databases">
        <title>Draft genome sequence of rust myrtle Austropuccinia psidii MF-1, a brazilian biotype.</title>
        <authorList>
            <person name="Quecine M.C."/>
            <person name="Pachon D.M.R."/>
            <person name="Bonatelli M.L."/>
            <person name="Correr F.H."/>
            <person name="Franceschini L.M."/>
            <person name="Leite T.F."/>
            <person name="Margarido G.R.A."/>
            <person name="Almeida C.A."/>
            <person name="Ferrarezi J.A."/>
            <person name="Labate C.A."/>
        </authorList>
    </citation>
    <scope>NUCLEOTIDE SEQUENCE</scope>
    <source>
        <strain evidence="1">MF-1</strain>
    </source>
</reference>
<organism evidence="1 2">
    <name type="scientific">Austropuccinia psidii MF-1</name>
    <dbReference type="NCBI Taxonomy" id="1389203"/>
    <lineage>
        <taxon>Eukaryota</taxon>
        <taxon>Fungi</taxon>
        <taxon>Dikarya</taxon>
        <taxon>Basidiomycota</taxon>
        <taxon>Pucciniomycotina</taxon>
        <taxon>Pucciniomycetes</taxon>
        <taxon>Pucciniales</taxon>
        <taxon>Sphaerophragmiaceae</taxon>
        <taxon>Austropuccinia</taxon>
    </lineage>
</organism>